<evidence type="ECO:0000313" key="2">
    <source>
        <dbReference type="EMBL" id="MDQ0174959.1"/>
    </source>
</evidence>
<evidence type="ECO:0000259" key="1">
    <source>
        <dbReference type="Pfam" id="PF00149"/>
    </source>
</evidence>
<organism evidence="2 3">
    <name type="scientific">Bacillus chungangensis</name>
    <dbReference type="NCBI Taxonomy" id="587633"/>
    <lineage>
        <taxon>Bacteria</taxon>
        <taxon>Bacillati</taxon>
        <taxon>Bacillota</taxon>
        <taxon>Bacilli</taxon>
        <taxon>Bacillales</taxon>
        <taxon>Bacillaceae</taxon>
        <taxon>Bacillus</taxon>
    </lineage>
</organism>
<dbReference type="Gene3D" id="3.60.21.10">
    <property type="match status" value="1"/>
</dbReference>
<keyword evidence="2" id="KW-0378">Hydrolase</keyword>
<dbReference type="InterPro" id="IPR029052">
    <property type="entry name" value="Metallo-depent_PP-like"/>
</dbReference>
<gene>
    <name evidence="2" type="ORF">J2S08_000793</name>
</gene>
<reference evidence="2 3" key="1">
    <citation type="submission" date="2023-07" db="EMBL/GenBank/DDBJ databases">
        <title>Genomic Encyclopedia of Type Strains, Phase IV (KMG-IV): sequencing the most valuable type-strain genomes for metagenomic binning, comparative biology and taxonomic classification.</title>
        <authorList>
            <person name="Goeker M."/>
        </authorList>
    </citation>
    <scope>NUCLEOTIDE SEQUENCE [LARGE SCALE GENOMIC DNA]</scope>
    <source>
        <strain evidence="2 3">DSM 23837</strain>
    </source>
</reference>
<dbReference type="GO" id="GO:0004722">
    <property type="term" value="F:protein serine/threonine phosphatase activity"/>
    <property type="evidence" value="ECO:0007669"/>
    <property type="project" value="UniProtKB-EC"/>
</dbReference>
<dbReference type="InterPro" id="IPR004843">
    <property type="entry name" value="Calcineurin-like_PHP"/>
</dbReference>
<proteinExistence type="predicted"/>
<comment type="caution">
    <text evidence="2">The sequence shown here is derived from an EMBL/GenBank/DDBJ whole genome shotgun (WGS) entry which is preliminary data.</text>
</comment>
<evidence type="ECO:0000313" key="3">
    <source>
        <dbReference type="Proteomes" id="UP001223586"/>
    </source>
</evidence>
<dbReference type="Proteomes" id="UP001223586">
    <property type="component" value="Unassembled WGS sequence"/>
</dbReference>
<dbReference type="PANTHER" id="PTHR42850">
    <property type="entry name" value="METALLOPHOSPHOESTERASE"/>
    <property type="match status" value="1"/>
</dbReference>
<dbReference type="PANTHER" id="PTHR42850:SF4">
    <property type="entry name" value="ZINC-DEPENDENT ENDOPOLYPHOSPHATASE"/>
    <property type="match status" value="1"/>
</dbReference>
<keyword evidence="3" id="KW-1185">Reference proteome</keyword>
<feature type="domain" description="Calcineurin-like phosphoesterase" evidence="1">
    <location>
        <begin position="3"/>
        <end position="192"/>
    </location>
</feature>
<dbReference type="InterPro" id="IPR050126">
    <property type="entry name" value="Ap4A_hydrolase"/>
</dbReference>
<dbReference type="SUPFAM" id="SSF56300">
    <property type="entry name" value="Metallo-dependent phosphatases"/>
    <property type="match status" value="1"/>
</dbReference>
<dbReference type="EMBL" id="JAUSTT010000003">
    <property type="protein sequence ID" value="MDQ0174959.1"/>
    <property type="molecule type" value="Genomic_DNA"/>
</dbReference>
<dbReference type="RefSeq" id="WP_307226858.1">
    <property type="nucleotide sequence ID" value="NZ_JAUSTT010000003.1"/>
</dbReference>
<accession>A0ABT9WNY8</accession>
<dbReference type="EC" id="3.1.3.16" evidence="2"/>
<dbReference type="CDD" id="cd00144">
    <property type="entry name" value="MPP_PPP_family"/>
    <property type="match status" value="1"/>
</dbReference>
<sequence length="238" mass="28032">MKRILAISDIHGCYDEFKQMLTLVDYDSAVDQLILLGDYVDRGKDSKQVVISIKELVEEQNAIAIKGNHDQMLCDWLDNPEEHRERYFRNGGIETIKSFLQEVKEENANTEHIQWAKQIAEANKEIIDFLKNLPLYYETEDYVFVHAGIDPAQEDWKLSTERDFIWIREPFLHQHHPFKQTFIHGHTPTIMLHDKPDIFYDDKKICIDGACAYGHQLNCLEIKNGEYKQYMVKKIEEV</sequence>
<protein>
    <submittedName>
        <fullName evidence="2">Serine/threonine protein phosphatase 1</fullName>
        <ecNumber evidence="2">3.1.3.16</ecNumber>
    </submittedName>
</protein>
<dbReference type="Pfam" id="PF00149">
    <property type="entry name" value="Metallophos"/>
    <property type="match status" value="1"/>
</dbReference>
<name>A0ABT9WNY8_9BACI</name>